<sequence length="512" mass="57578">MLNLHHRPPEPSVPVQQSDMNAQNDPIPSIHVGRVSLDQNSILTTDTYATDDTGSSATTIWGPGTLSGKAIKSLGEASLRGVEKLLIRWKFAKISQVLASEAKNGKLEKIHDDLLELSRLDFYDAKVRHKALRLIMMQIGSGETTHLTMCIVKWPRGEIRIFLSEMFAFMPLLWKDASRPVDSVLRNQLDLITIYRTAQTPNEGHEIIPFLTFISRLADENHTARVAVIEAGLIGFLVAFHQDKTIDAPDGTAEARGVLSIFLSDPQLRTACEFHRLNLVWPRGSSHIPLTKYSLDMGNLTPNRRRLAWRSAERAKIRERLCEIQVVLGMPVYFVQDCEKDIFDVCFDLISFPEIMMGNRDWDLRRLALSLLLRCLAISPIVRSTLKAVLVMLSFEENLDFFHRIIYPLLHLETGNSSIVTQLSEAIHTHHTIKDPIDYFVDFAVDVASGSQTSARAVLDADIISLLSHTTHDPNTKGELLARFVAAAGFSQPYPNPALIYNRDQRRRSGTV</sequence>
<accession>V2XY41</accession>
<feature type="region of interest" description="Disordered" evidence="1">
    <location>
        <begin position="1"/>
        <end position="24"/>
    </location>
</feature>
<protein>
    <submittedName>
        <fullName evidence="2">Uncharacterized protein</fullName>
    </submittedName>
</protein>
<feature type="compositionally biased region" description="Polar residues" evidence="1">
    <location>
        <begin position="14"/>
        <end position="24"/>
    </location>
</feature>
<dbReference type="EMBL" id="AWSO01000017">
    <property type="protein sequence ID" value="ESK97771.1"/>
    <property type="molecule type" value="Genomic_DNA"/>
</dbReference>
<evidence type="ECO:0000313" key="2">
    <source>
        <dbReference type="EMBL" id="ESK97771.1"/>
    </source>
</evidence>
<dbReference type="HOGENOM" id="CLU_532185_0_0_1"/>
<dbReference type="Proteomes" id="UP000017559">
    <property type="component" value="Unassembled WGS sequence"/>
</dbReference>
<evidence type="ECO:0000313" key="3">
    <source>
        <dbReference type="Proteomes" id="UP000017559"/>
    </source>
</evidence>
<proteinExistence type="predicted"/>
<dbReference type="KEGG" id="mrr:Moror_17336"/>
<organism evidence="2 3">
    <name type="scientific">Moniliophthora roreri (strain MCA 2997)</name>
    <name type="common">Cocoa frosty pod rot fungus</name>
    <name type="synonym">Crinipellis roreri</name>
    <dbReference type="NCBI Taxonomy" id="1381753"/>
    <lineage>
        <taxon>Eukaryota</taxon>
        <taxon>Fungi</taxon>
        <taxon>Dikarya</taxon>
        <taxon>Basidiomycota</taxon>
        <taxon>Agaricomycotina</taxon>
        <taxon>Agaricomycetes</taxon>
        <taxon>Agaricomycetidae</taxon>
        <taxon>Agaricales</taxon>
        <taxon>Marasmiineae</taxon>
        <taxon>Marasmiaceae</taxon>
        <taxon>Moniliophthora</taxon>
    </lineage>
</organism>
<dbReference type="OrthoDB" id="2956939at2759"/>
<reference evidence="2 3" key="1">
    <citation type="journal article" date="2014" name="BMC Genomics">
        <title>Genome and secretome analysis of the hemibiotrophic fungal pathogen, Moniliophthora roreri, which causes frosty pod rot disease of cacao: mechanisms of the biotrophic and necrotrophic phases.</title>
        <authorList>
            <person name="Meinhardt L.W."/>
            <person name="Costa G.G.L."/>
            <person name="Thomazella D.P.T."/>
            <person name="Teixeira P.J.P.L."/>
            <person name="Carazzolle M.F."/>
            <person name="Schuster S.C."/>
            <person name="Carlson J.E."/>
            <person name="Guiltinan M.J."/>
            <person name="Mieczkowski P."/>
            <person name="Farmer A."/>
            <person name="Ramaraj T."/>
            <person name="Crozier J."/>
            <person name="Davis R.E."/>
            <person name="Shao J."/>
            <person name="Melnick R.L."/>
            <person name="Pereira G.A.G."/>
            <person name="Bailey B.A."/>
        </authorList>
    </citation>
    <scope>NUCLEOTIDE SEQUENCE [LARGE SCALE GENOMIC DNA]</scope>
    <source>
        <strain evidence="2 3">MCA 2997</strain>
    </source>
</reference>
<comment type="caution">
    <text evidence="2">The sequence shown here is derived from an EMBL/GenBank/DDBJ whole genome shotgun (WGS) entry which is preliminary data.</text>
</comment>
<dbReference type="AlphaFoldDB" id="V2XY41"/>
<evidence type="ECO:0000256" key="1">
    <source>
        <dbReference type="SAM" id="MobiDB-lite"/>
    </source>
</evidence>
<keyword evidence="3" id="KW-1185">Reference proteome</keyword>
<name>V2XY41_MONRO</name>
<gene>
    <name evidence="2" type="ORF">Moror_17336</name>
</gene>